<keyword evidence="1" id="KW-1133">Transmembrane helix</keyword>
<gene>
    <name evidence="2" type="ORF">E8L99_02725</name>
</gene>
<sequence>MQRTILRSFALVWGALGLGLAGLSMASLSMVGFPDGHVTAYEAETLGLRRVLTGLCVVQALVIPWMMLGRRRVSTLGVLIALTAAALLIIAPLLIVPSCPGSETCRRCYEGVFGRPMNHGVGG</sequence>
<dbReference type="OrthoDB" id="8097886at2"/>
<evidence type="ECO:0000256" key="1">
    <source>
        <dbReference type="SAM" id="Phobius"/>
    </source>
</evidence>
<keyword evidence="3" id="KW-1185">Reference proteome</keyword>
<proteinExistence type="predicted"/>
<feature type="transmembrane region" description="Helical" evidence="1">
    <location>
        <begin position="50"/>
        <end position="68"/>
    </location>
</feature>
<dbReference type="AlphaFoldDB" id="A0A4D7Q9F9"/>
<dbReference type="EMBL" id="CP039865">
    <property type="protein sequence ID" value="QCK84770.1"/>
    <property type="molecule type" value="Genomic_DNA"/>
</dbReference>
<evidence type="ECO:0000313" key="2">
    <source>
        <dbReference type="EMBL" id="QCK84770.1"/>
    </source>
</evidence>
<dbReference type="KEGG" id="paqt:E8L99_02725"/>
<name>A0A4D7Q9F9_9HYPH</name>
<feature type="transmembrane region" description="Helical" evidence="1">
    <location>
        <begin position="75"/>
        <end position="96"/>
    </location>
</feature>
<evidence type="ECO:0000313" key="3">
    <source>
        <dbReference type="Proteomes" id="UP000298588"/>
    </source>
</evidence>
<reference evidence="2 3" key="1">
    <citation type="submission" date="2019-04" db="EMBL/GenBank/DDBJ databases">
        <title>Phreatobacter aquaticus sp. nov.</title>
        <authorList>
            <person name="Choi A."/>
            <person name="Baek K."/>
        </authorList>
    </citation>
    <scope>NUCLEOTIDE SEQUENCE [LARGE SCALE GENOMIC DNA]</scope>
    <source>
        <strain evidence="2 3">NMCR1094</strain>
    </source>
</reference>
<keyword evidence="1" id="KW-0472">Membrane</keyword>
<dbReference type="Proteomes" id="UP000298588">
    <property type="component" value="Chromosome"/>
</dbReference>
<accession>A0A4D7Q9F9</accession>
<organism evidence="2 3">
    <name type="scientific">Phreatobacter aquaticus</name>
    <dbReference type="NCBI Taxonomy" id="2570229"/>
    <lineage>
        <taxon>Bacteria</taxon>
        <taxon>Pseudomonadati</taxon>
        <taxon>Pseudomonadota</taxon>
        <taxon>Alphaproteobacteria</taxon>
        <taxon>Hyphomicrobiales</taxon>
        <taxon>Phreatobacteraceae</taxon>
        <taxon>Phreatobacter</taxon>
    </lineage>
</organism>
<protein>
    <submittedName>
        <fullName evidence="2">Uncharacterized protein</fullName>
    </submittedName>
</protein>
<keyword evidence="1" id="KW-0812">Transmembrane</keyword>
<dbReference type="RefSeq" id="WP_137098104.1">
    <property type="nucleotide sequence ID" value="NZ_CP039865.1"/>
</dbReference>